<keyword evidence="9" id="KW-1185">Reference proteome</keyword>
<evidence type="ECO:0000256" key="1">
    <source>
        <dbReference type="ARBA" id="ARBA00004141"/>
    </source>
</evidence>
<evidence type="ECO:0008006" key="10">
    <source>
        <dbReference type="Google" id="ProtNLM"/>
    </source>
</evidence>
<dbReference type="GO" id="GO:0015086">
    <property type="term" value="F:cadmium ion transmembrane transporter activity"/>
    <property type="evidence" value="ECO:0007669"/>
    <property type="project" value="TreeGrafter"/>
</dbReference>
<protein>
    <recommendedName>
        <fullName evidence="10">Natural resistance-associated macrophage protein</fullName>
    </recommendedName>
</protein>
<dbReference type="InterPro" id="IPR001046">
    <property type="entry name" value="NRAMP_fam"/>
</dbReference>
<feature type="transmembrane region" description="Helical" evidence="7">
    <location>
        <begin position="332"/>
        <end position="358"/>
    </location>
</feature>
<feature type="transmembrane region" description="Helical" evidence="7">
    <location>
        <begin position="54"/>
        <end position="75"/>
    </location>
</feature>
<reference evidence="8 9" key="1">
    <citation type="submission" date="2015-09" db="EMBL/GenBank/DDBJ databases">
        <title>Genome sequence of the marine flavobacterium Croceitalea dokdonensis DOKDO 023 that contains proton- and sodium-pumping rhodopsins.</title>
        <authorList>
            <person name="Kwon S.-K."/>
            <person name="Lee H.K."/>
            <person name="Kwak M.-J."/>
            <person name="Kim J.F."/>
        </authorList>
    </citation>
    <scope>NUCLEOTIDE SEQUENCE [LARGE SCALE GENOMIC DNA]</scope>
    <source>
        <strain evidence="8 9">DOKDO 023</strain>
    </source>
</reference>
<comment type="caution">
    <text evidence="8">The sequence shown here is derived from an EMBL/GenBank/DDBJ whole genome shotgun (WGS) entry which is preliminary data.</text>
</comment>
<name>A0A0P7AVV5_9FLAO</name>
<feature type="transmembrane region" description="Helical" evidence="7">
    <location>
        <begin position="394"/>
        <end position="417"/>
    </location>
</feature>
<sequence>MEKNTQKSDSLGNHPYDFPLAAKIPQEVLDKEVEKLEGLKTAPLHKKLLGYAKMGGPGFMGAAITLGAGTLTASMLSGAEFGYKTLWIYWVAMGLSLFMMAAMARFTSFGKEPFIRTQNRYHGRIIGSFLTAFIGLGAVAVIFNSGQYSLGTNILESMTPLIGFEFPRQYNWVVYMGITTWLTLSYGKGSKGTRLVENFMKICIGIMILCFGATLILVGIDWNQFFKGVFVPWLPSGSAGIDLFIASSAAAVGVADWMFFHYSGLARGWGKKHESLQRSDFSMGLFIPFVLINFLVVAVFAQTLYGEGTIPQTAAELSKALEPLLGADAAMLVFYIGFLSVPISSSVGLGILSGLAFHEAFGWKMDTSSWRWKLTVLLPQFGFLAVWYPNPVWLVIIIGAFLSLTNNVVGWSVYLLLNDKRALGDKRSSSRFWNTGVLIQITLLNMVAILYVLNRLGLWI</sequence>
<dbReference type="PANTHER" id="PTHR11706">
    <property type="entry name" value="SOLUTE CARRIER PROTEIN FAMILY 11 MEMBER"/>
    <property type="match status" value="1"/>
</dbReference>
<feature type="transmembrane region" description="Helical" evidence="7">
    <location>
        <begin position="199"/>
        <end position="220"/>
    </location>
</feature>
<dbReference type="GO" id="GO:0015293">
    <property type="term" value="F:symporter activity"/>
    <property type="evidence" value="ECO:0007669"/>
    <property type="project" value="UniProtKB-KW"/>
</dbReference>
<feature type="transmembrane region" description="Helical" evidence="7">
    <location>
        <begin position="125"/>
        <end position="150"/>
    </location>
</feature>
<feature type="transmembrane region" description="Helical" evidence="7">
    <location>
        <begin position="240"/>
        <end position="260"/>
    </location>
</feature>
<feature type="transmembrane region" description="Helical" evidence="7">
    <location>
        <begin position="370"/>
        <end position="388"/>
    </location>
</feature>
<accession>A0A0P7AVV5</accession>
<feature type="transmembrane region" description="Helical" evidence="7">
    <location>
        <begin position="170"/>
        <end position="187"/>
    </location>
</feature>
<evidence type="ECO:0000256" key="7">
    <source>
        <dbReference type="SAM" id="Phobius"/>
    </source>
</evidence>
<dbReference type="PANTHER" id="PTHR11706:SF33">
    <property type="entry name" value="NATURAL RESISTANCE-ASSOCIATED MACROPHAGE PROTEIN 2"/>
    <property type="match status" value="1"/>
</dbReference>
<dbReference type="Pfam" id="PF01566">
    <property type="entry name" value="Nramp"/>
    <property type="match status" value="1"/>
</dbReference>
<dbReference type="OrthoDB" id="9787548at2"/>
<evidence type="ECO:0000256" key="6">
    <source>
        <dbReference type="ARBA" id="ARBA00023136"/>
    </source>
</evidence>
<gene>
    <name evidence="8" type="ORF">I595_1702</name>
</gene>
<evidence type="ECO:0000256" key="3">
    <source>
        <dbReference type="ARBA" id="ARBA00022692"/>
    </source>
</evidence>
<dbReference type="GO" id="GO:0034755">
    <property type="term" value="P:iron ion transmembrane transport"/>
    <property type="evidence" value="ECO:0007669"/>
    <property type="project" value="TreeGrafter"/>
</dbReference>
<evidence type="ECO:0000256" key="5">
    <source>
        <dbReference type="ARBA" id="ARBA00022989"/>
    </source>
</evidence>
<dbReference type="EMBL" id="LDJX01000003">
    <property type="protein sequence ID" value="KPM32053.1"/>
    <property type="molecule type" value="Genomic_DNA"/>
</dbReference>
<evidence type="ECO:0000256" key="2">
    <source>
        <dbReference type="ARBA" id="ARBA00022448"/>
    </source>
</evidence>
<comment type="subcellular location">
    <subcellularLocation>
        <location evidence="1">Membrane</location>
        <topology evidence="1">Multi-pass membrane protein</topology>
    </subcellularLocation>
</comment>
<feature type="transmembrane region" description="Helical" evidence="7">
    <location>
        <begin position="437"/>
        <end position="454"/>
    </location>
</feature>
<dbReference type="STRING" id="1300341.I595_1702"/>
<organism evidence="8 9">
    <name type="scientific">Croceitalea dokdonensis DOKDO 023</name>
    <dbReference type="NCBI Taxonomy" id="1300341"/>
    <lineage>
        <taxon>Bacteria</taxon>
        <taxon>Pseudomonadati</taxon>
        <taxon>Bacteroidota</taxon>
        <taxon>Flavobacteriia</taxon>
        <taxon>Flavobacteriales</taxon>
        <taxon>Flavobacteriaceae</taxon>
        <taxon>Croceitalea</taxon>
    </lineage>
</organism>
<dbReference type="Proteomes" id="UP000050280">
    <property type="component" value="Unassembled WGS sequence"/>
</dbReference>
<keyword evidence="4" id="KW-0769">Symport</keyword>
<keyword evidence="3 7" id="KW-0812">Transmembrane</keyword>
<proteinExistence type="predicted"/>
<dbReference type="GO" id="GO:0005384">
    <property type="term" value="F:manganese ion transmembrane transporter activity"/>
    <property type="evidence" value="ECO:0007669"/>
    <property type="project" value="TreeGrafter"/>
</dbReference>
<evidence type="ECO:0000256" key="4">
    <source>
        <dbReference type="ARBA" id="ARBA00022847"/>
    </source>
</evidence>
<feature type="transmembrane region" description="Helical" evidence="7">
    <location>
        <begin position="87"/>
        <end position="104"/>
    </location>
</feature>
<keyword evidence="6 7" id="KW-0472">Membrane</keyword>
<keyword evidence="2" id="KW-0813">Transport</keyword>
<dbReference type="AlphaFoldDB" id="A0A0P7AVV5"/>
<dbReference type="GO" id="GO:0005886">
    <property type="term" value="C:plasma membrane"/>
    <property type="evidence" value="ECO:0007669"/>
    <property type="project" value="TreeGrafter"/>
</dbReference>
<evidence type="ECO:0000313" key="8">
    <source>
        <dbReference type="EMBL" id="KPM32053.1"/>
    </source>
</evidence>
<keyword evidence="5 7" id="KW-1133">Transmembrane helix</keyword>
<dbReference type="RefSeq" id="WP_054558863.1">
    <property type="nucleotide sequence ID" value="NZ_LDJX01000003.1"/>
</dbReference>
<feature type="transmembrane region" description="Helical" evidence="7">
    <location>
        <begin position="281"/>
        <end position="301"/>
    </location>
</feature>
<evidence type="ECO:0000313" key="9">
    <source>
        <dbReference type="Proteomes" id="UP000050280"/>
    </source>
</evidence>